<protein>
    <submittedName>
        <fullName evidence="2">Uncharacterized protein</fullName>
    </submittedName>
</protein>
<evidence type="ECO:0000256" key="1">
    <source>
        <dbReference type="SAM" id="Phobius"/>
    </source>
</evidence>
<sequence>MGTDPGLRLLGVYFSPLWCLFFLSSVEVGLFDSPALNCKTPLWGRRGISPPHNFVSGLLTLFGDLSPVKINVVVSSQSNFSGAIRGIYSFGEAIFQLMLGTASPWLDQSLSVFDFVFLVIGLPSIVSARFGFQDLFSDFALSPFPSLFLHLFAAFIASLVALPFTIATRDLDNVFVRVCYVGLKETNKCEND</sequence>
<evidence type="ECO:0000313" key="2">
    <source>
        <dbReference type="EMBL" id="KAH0859546.1"/>
    </source>
</evidence>
<gene>
    <name evidence="2" type="ORF">HID58_087807</name>
</gene>
<accession>A0ABQ7XUE7</accession>
<keyword evidence="1" id="KW-0472">Membrane</keyword>
<reference evidence="2 3" key="1">
    <citation type="submission" date="2021-05" db="EMBL/GenBank/DDBJ databases">
        <title>Genome Assembly of Synthetic Allotetraploid Brassica napus Reveals Homoeologous Exchanges between Subgenomes.</title>
        <authorList>
            <person name="Davis J.T."/>
        </authorList>
    </citation>
    <scope>NUCLEOTIDE SEQUENCE [LARGE SCALE GENOMIC DNA]</scope>
    <source>
        <strain evidence="3">cv. Da-Ae</strain>
        <tissue evidence="2">Seedling</tissue>
    </source>
</reference>
<dbReference type="Proteomes" id="UP000824890">
    <property type="component" value="Unassembled WGS sequence"/>
</dbReference>
<dbReference type="EMBL" id="JAGKQM010000019">
    <property type="protein sequence ID" value="KAH0859546.1"/>
    <property type="molecule type" value="Genomic_DNA"/>
</dbReference>
<keyword evidence="1" id="KW-0812">Transmembrane</keyword>
<keyword evidence="1" id="KW-1133">Transmembrane helix</keyword>
<feature type="transmembrane region" description="Helical" evidence="1">
    <location>
        <begin position="144"/>
        <end position="167"/>
    </location>
</feature>
<comment type="caution">
    <text evidence="2">The sequence shown here is derived from an EMBL/GenBank/DDBJ whole genome shotgun (WGS) entry which is preliminary data.</text>
</comment>
<name>A0ABQ7XUE7_BRANA</name>
<evidence type="ECO:0000313" key="3">
    <source>
        <dbReference type="Proteomes" id="UP000824890"/>
    </source>
</evidence>
<keyword evidence="3" id="KW-1185">Reference proteome</keyword>
<proteinExistence type="predicted"/>
<feature type="transmembrane region" description="Helical" evidence="1">
    <location>
        <begin position="112"/>
        <end position="132"/>
    </location>
</feature>
<organism evidence="2 3">
    <name type="scientific">Brassica napus</name>
    <name type="common">Rape</name>
    <dbReference type="NCBI Taxonomy" id="3708"/>
    <lineage>
        <taxon>Eukaryota</taxon>
        <taxon>Viridiplantae</taxon>
        <taxon>Streptophyta</taxon>
        <taxon>Embryophyta</taxon>
        <taxon>Tracheophyta</taxon>
        <taxon>Spermatophyta</taxon>
        <taxon>Magnoliopsida</taxon>
        <taxon>eudicotyledons</taxon>
        <taxon>Gunneridae</taxon>
        <taxon>Pentapetalae</taxon>
        <taxon>rosids</taxon>
        <taxon>malvids</taxon>
        <taxon>Brassicales</taxon>
        <taxon>Brassicaceae</taxon>
        <taxon>Brassiceae</taxon>
        <taxon>Brassica</taxon>
    </lineage>
</organism>
<feature type="transmembrane region" description="Helical" evidence="1">
    <location>
        <begin position="12"/>
        <end position="31"/>
    </location>
</feature>